<evidence type="ECO:0000259" key="1">
    <source>
        <dbReference type="Pfam" id="PF14534"/>
    </source>
</evidence>
<evidence type="ECO:0000313" key="3">
    <source>
        <dbReference type="Proteomes" id="UP001499841"/>
    </source>
</evidence>
<gene>
    <name evidence="2" type="ORF">GCM10022262_26370</name>
</gene>
<reference evidence="3" key="1">
    <citation type="journal article" date="2019" name="Int. J. Syst. Evol. Microbiol.">
        <title>The Global Catalogue of Microorganisms (GCM) 10K type strain sequencing project: providing services to taxonomists for standard genome sequencing and annotation.</title>
        <authorList>
            <consortium name="The Broad Institute Genomics Platform"/>
            <consortium name="The Broad Institute Genome Sequencing Center for Infectious Disease"/>
            <person name="Wu L."/>
            <person name="Ma J."/>
        </authorList>
    </citation>
    <scope>NUCLEOTIDE SEQUENCE [LARGE SCALE GENOMIC DNA]</scope>
    <source>
        <strain evidence="3">JCM 17459</strain>
    </source>
</reference>
<dbReference type="Proteomes" id="UP001499841">
    <property type="component" value="Unassembled WGS sequence"/>
</dbReference>
<comment type="caution">
    <text evidence="2">The sequence shown here is derived from an EMBL/GenBank/DDBJ whole genome shotgun (WGS) entry which is preliminary data.</text>
</comment>
<organism evidence="2 3">
    <name type="scientific">Georgenia daeguensis</name>
    <dbReference type="NCBI Taxonomy" id="908355"/>
    <lineage>
        <taxon>Bacteria</taxon>
        <taxon>Bacillati</taxon>
        <taxon>Actinomycetota</taxon>
        <taxon>Actinomycetes</taxon>
        <taxon>Micrococcales</taxon>
        <taxon>Bogoriellaceae</taxon>
        <taxon>Georgenia</taxon>
    </lineage>
</organism>
<dbReference type="EMBL" id="BAABBA010000013">
    <property type="protein sequence ID" value="GAA4288277.1"/>
    <property type="molecule type" value="Genomic_DNA"/>
</dbReference>
<name>A0ABP8EWU8_9MICO</name>
<dbReference type="InterPro" id="IPR011944">
    <property type="entry name" value="Steroid_delta5-4_isomerase"/>
</dbReference>
<dbReference type="SUPFAM" id="SSF54427">
    <property type="entry name" value="NTF2-like"/>
    <property type="match status" value="1"/>
</dbReference>
<keyword evidence="3" id="KW-1185">Reference proteome</keyword>
<dbReference type="NCBIfam" id="TIGR02246">
    <property type="entry name" value="SgcJ/EcaC family oxidoreductase"/>
    <property type="match status" value="1"/>
</dbReference>
<feature type="domain" description="DUF4440" evidence="1">
    <location>
        <begin position="36"/>
        <end position="149"/>
    </location>
</feature>
<evidence type="ECO:0000313" key="2">
    <source>
        <dbReference type="EMBL" id="GAA4288277.1"/>
    </source>
</evidence>
<dbReference type="InterPro" id="IPR032710">
    <property type="entry name" value="NTF2-like_dom_sf"/>
</dbReference>
<accession>A0ABP8EWU8</accession>
<protein>
    <recommendedName>
        <fullName evidence="1">DUF4440 domain-containing protein</fullName>
    </recommendedName>
</protein>
<dbReference type="InterPro" id="IPR027843">
    <property type="entry name" value="DUF4440"/>
</dbReference>
<dbReference type="Gene3D" id="3.10.450.50">
    <property type="match status" value="1"/>
</dbReference>
<dbReference type="Pfam" id="PF14534">
    <property type="entry name" value="DUF4440"/>
    <property type="match status" value="1"/>
</dbReference>
<sequence>MGCPAAADPATFAAMTAEKAAERTSRGAGLDAAGLAEIHELVRRAQDTQFDPEPFLDLHTPDAVVVNIAGRRVLGREALAAAMRAALASPLKDVVTTAEVHDVRPLAPGVALVSCTKRVEDARPEPAAALPTVGALTYVVVRSEGRWRIASAQTTPIAQPG</sequence>
<proteinExistence type="predicted"/>